<dbReference type="AlphaFoldDB" id="M6BNB9"/>
<sequence length="45" mass="5518">MWLWNDRDSRLVLQRFQIHSFFQKPSLISEILIPHLFPGKFFVKT</sequence>
<dbReference type="EMBL" id="ANMU01000116">
    <property type="protein sequence ID" value="EMJ80096.1"/>
    <property type="molecule type" value="Genomic_DNA"/>
</dbReference>
<accession>M6BNB9</accession>
<gene>
    <name evidence="1" type="ORF">LEP1GSC016_3009</name>
</gene>
<reference evidence="1 2" key="1">
    <citation type="submission" date="2013-01" db="EMBL/GenBank/DDBJ databases">
        <authorList>
            <person name="Harkins D.M."/>
            <person name="Durkin A.S."/>
            <person name="Brinkac L.M."/>
            <person name="Haft D.H."/>
            <person name="Selengut J.D."/>
            <person name="Sanka R."/>
            <person name="DePew J."/>
            <person name="Purushe J."/>
            <person name="Galloway R.L."/>
            <person name="Vinetz J.M."/>
            <person name="Sutton G.G."/>
            <person name="Nierman W.C."/>
            <person name="Fouts D.E."/>
        </authorList>
    </citation>
    <scope>NUCLEOTIDE SEQUENCE [LARGE SCALE GENOMIC DNA]</scope>
    <source>
        <strain evidence="1 2">Sponselee CDC</strain>
    </source>
</reference>
<dbReference type="Proteomes" id="UP000011873">
    <property type="component" value="Unassembled WGS sequence"/>
</dbReference>
<evidence type="ECO:0000313" key="2">
    <source>
        <dbReference type="Proteomes" id="UP000011873"/>
    </source>
</evidence>
<dbReference type="PATRIC" id="fig|1218567.3.peg.2961"/>
<name>M6BNB9_LEPBO</name>
<evidence type="ECO:0000313" key="1">
    <source>
        <dbReference type="EMBL" id="EMJ80096.1"/>
    </source>
</evidence>
<proteinExistence type="predicted"/>
<organism evidence="1 2">
    <name type="scientific">Leptospira borgpetersenii serovar Hardjo-bovis str. Sponselee</name>
    <dbReference type="NCBI Taxonomy" id="1303729"/>
    <lineage>
        <taxon>Bacteria</taxon>
        <taxon>Pseudomonadati</taxon>
        <taxon>Spirochaetota</taxon>
        <taxon>Spirochaetia</taxon>
        <taxon>Leptospirales</taxon>
        <taxon>Leptospiraceae</taxon>
        <taxon>Leptospira</taxon>
    </lineage>
</organism>
<protein>
    <submittedName>
        <fullName evidence="1">Uncharacterized protein</fullName>
    </submittedName>
</protein>
<comment type="caution">
    <text evidence="1">The sequence shown here is derived from an EMBL/GenBank/DDBJ whole genome shotgun (WGS) entry which is preliminary data.</text>
</comment>